<evidence type="ECO:0000313" key="1">
    <source>
        <dbReference type="EMBL" id="CNH51779.1"/>
    </source>
</evidence>
<keyword evidence="3" id="KW-1185">Reference proteome</keyword>
<dbReference type="AlphaFoldDB" id="A0A0T9P8U3"/>
<reference evidence="4" key="3">
    <citation type="submission" date="2015-03" db="EMBL/GenBank/DDBJ databases">
        <authorList>
            <consortium name="Pathogen Informatics"/>
        </authorList>
    </citation>
    <scope>NUCLEOTIDE SEQUENCE [LARGE SCALE GENOMIC DNA]</scope>
    <source>
        <strain evidence="4">A125KOH2</strain>
    </source>
</reference>
<name>A0A0T9P8U3_9GAMM</name>
<evidence type="ECO:0000313" key="2">
    <source>
        <dbReference type="EMBL" id="CRY67840.1"/>
    </source>
</evidence>
<proteinExistence type="predicted"/>
<reference evidence="2 3" key="1">
    <citation type="submission" date="2015-03" db="EMBL/GenBank/DDBJ databases">
        <authorList>
            <consortium name="Pathogen Informatics"/>
            <person name="Murphy D."/>
        </authorList>
    </citation>
    <scope>NUCLEOTIDE SEQUENCE [LARGE SCALE GENOMIC DNA]</scope>
    <source>
        <strain evidence="3">type strain: CIP110230</strain>
        <strain evidence="2">Type strain: CIP110230</strain>
    </source>
</reference>
<dbReference type="EMBL" id="CQAZ01000010">
    <property type="protein sequence ID" value="CNH51779.1"/>
    <property type="molecule type" value="Genomic_DNA"/>
</dbReference>
<evidence type="ECO:0000313" key="3">
    <source>
        <dbReference type="Proteomes" id="UP000044625"/>
    </source>
</evidence>
<accession>A0A0T9P8U3</accession>
<reference evidence="1" key="2">
    <citation type="submission" date="2015-03" db="EMBL/GenBank/DDBJ databases">
        <authorList>
            <person name="Murphy D."/>
        </authorList>
    </citation>
    <scope>NUCLEOTIDE SEQUENCE [LARGE SCALE GENOMIC DNA]</scope>
    <source>
        <strain evidence="1">A125KOH2</strain>
    </source>
</reference>
<gene>
    <name evidence="1" type="ORF">ERS008529_01440</name>
    <name evidence="2" type="ORF">ERS137968_02927</name>
</gene>
<organism evidence="1 4">
    <name type="scientific">Yersinia pekkanenii</name>
    <dbReference type="NCBI Taxonomy" id="1288385"/>
    <lineage>
        <taxon>Bacteria</taxon>
        <taxon>Pseudomonadati</taxon>
        <taxon>Pseudomonadota</taxon>
        <taxon>Gammaproteobacteria</taxon>
        <taxon>Enterobacterales</taxon>
        <taxon>Yersiniaceae</taxon>
        <taxon>Yersinia</taxon>
    </lineage>
</organism>
<sequence>MKDIEGYWEVNCCFNHSPNSYHVYSRINIMEREIKSSADVYDASHRVKARRDIVFSVLDVSNNIFTGKVLALSIINNDDSKYLNDFLNTPYTISHPIFYRLNRNTIFLEQSQGHPVDSLRLLTRADK</sequence>
<protein>
    <submittedName>
        <fullName evidence="1">Uncharacterized protein</fullName>
    </submittedName>
</protein>
<dbReference type="EMBL" id="CWJL01000015">
    <property type="protein sequence ID" value="CRY67840.1"/>
    <property type="molecule type" value="Genomic_DNA"/>
</dbReference>
<dbReference type="Proteomes" id="UP000045840">
    <property type="component" value="Unassembled WGS sequence"/>
</dbReference>
<dbReference type="STRING" id="1288385.ERS137968_02927"/>
<evidence type="ECO:0000313" key="4">
    <source>
        <dbReference type="Proteomes" id="UP000045840"/>
    </source>
</evidence>
<dbReference type="Proteomes" id="UP000044625">
    <property type="component" value="Unassembled WGS sequence"/>
</dbReference>